<dbReference type="PANTHER" id="PTHR12714">
    <property type="entry name" value="PROTEIN-S ISOPRENYLCYSTEINE O-METHYLTRANSFERASE"/>
    <property type="match status" value="1"/>
</dbReference>
<evidence type="ECO:0000256" key="12">
    <source>
        <dbReference type="SAM" id="Phobius"/>
    </source>
</evidence>
<feature type="signal peptide" evidence="13">
    <location>
        <begin position="1"/>
        <end position="19"/>
    </location>
</feature>
<keyword evidence="4" id="KW-0949">S-adenosyl-L-methionine</keyword>
<evidence type="ECO:0000256" key="2">
    <source>
        <dbReference type="ARBA" id="ARBA00022516"/>
    </source>
</evidence>
<dbReference type="AlphaFoldDB" id="A0A9P6CXV0"/>
<reference evidence="14" key="1">
    <citation type="submission" date="2020-11" db="EMBL/GenBank/DDBJ databases">
        <authorList>
            <consortium name="DOE Joint Genome Institute"/>
            <person name="Ahrendt S."/>
            <person name="Riley R."/>
            <person name="Andreopoulos W."/>
            <person name="Labutti K."/>
            <person name="Pangilinan J."/>
            <person name="Ruiz-Duenas F.J."/>
            <person name="Barrasa J.M."/>
            <person name="Sanchez-Garcia M."/>
            <person name="Camarero S."/>
            <person name="Miyauchi S."/>
            <person name="Serrano A."/>
            <person name="Linde D."/>
            <person name="Babiker R."/>
            <person name="Drula E."/>
            <person name="Ayuso-Fernandez I."/>
            <person name="Pacheco R."/>
            <person name="Padilla G."/>
            <person name="Ferreira P."/>
            <person name="Barriuso J."/>
            <person name="Kellner H."/>
            <person name="Castanera R."/>
            <person name="Alfaro M."/>
            <person name="Ramirez L."/>
            <person name="Pisabarro A.G."/>
            <person name="Kuo A."/>
            <person name="Tritt A."/>
            <person name="Lipzen A."/>
            <person name="He G."/>
            <person name="Yan M."/>
            <person name="Ng V."/>
            <person name="Cullen D."/>
            <person name="Martin F."/>
            <person name="Rosso M.-N."/>
            <person name="Henrissat B."/>
            <person name="Hibbett D."/>
            <person name="Martinez A.T."/>
            <person name="Grigoriev I.V."/>
        </authorList>
    </citation>
    <scope>NUCLEOTIDE SEQUENCE</scope>
    <source>
        <strain evidence="14">CIRM-BRFM 674</strain>
    </source>
</reference>
<keyword evidence="3" id="KW-0489">Methyltransferase</keyword>
<dbReference type="OrthoDB" id="422086at2759"/>
<protein>
    <recommendedName>
        <fullName evidence="16">Protein-S-isoprenylcysteine O-methyltransferase</fullName>
    </recommendedName>
</protein>
<evidence type="ECO:0000256" key="1">
    <source>
        <dbReference type="ARBA" id="ARBA00004127"/>
    </source>
</evidence>
<comment type="caution">
    <text evidence="14">The sequence shown here is derived from an EMBL/GenBank/DDBJ whole genome shotgun (WGS) entry which is preliminary data.</text>
</comment>
<keyword evidence="3" id="KW-0808">Transferase</keyword>
<feature type="chain" id="PRO_5040226134" description="Protein-S-isoprenylcysteine O-methyltransferase" evidence="13">
    <location>
        <begin position="20"/>
        <end position="237"/>
    </location>
</feature>
<keyword evidence="5 12" id="KW-0812">Transmembrane</keyword>
<evidence type="ECO:0008006" key="16">
    <source>
        <dbReference type="Google" id="ProtNLM"/>
    </source>
</evidence>
<dbReference type="InterPro" id="IPR007318">
    <property type="entry name" value="Phopholipid_MeTrfase"/>
</dbReference>
<evidence type="ECO:0000256" key="6">
    <source>
        <dbReference type="ARBA" id="ARBA00022824"/>
    </source>
</evidence>
<dbReference type="GO" id="GO:0008654">
    <property type="term" value="P:phospholipid biosynthetic process"/>
    <property type="evidence" value="ECO:0007669"/>
    <property type="project" value="UniProtKB-KW"/>
</dbReference>
<keyword evidence="10" id="KW-0594">Phospholipid biosynthesis</keyword>
<evidence type="ECO:0000256" key="13">
    <source>
        <dbReference type="SAM" id="SignalP"/>
    </source>
</evidence>
<organism evidence="14 15">
    <name type="scientific">Pholiota conissans</name>
    <dbReference type="NCBI Taxonomy" id="109636"/>
    <lineage>
        <taxon>Eukaryota</taxon>
        <taxon>Fungi</taxon>
        <taxon>Dikarya</taxon>
        <taxon>Basidiomycota</taxon>
        <taxon>Agaricomycotina</taxon>
        <taxon>Agaricomycetes</taxon>
        <taxon>Agaricomycetidae</taxon>
        <taxon>Agaricales</taxon>
        <taxon>Agaricineae</taxon>
        <taxon>Strophariaceae</taxon>
        <taxon>Pholiota</taxon>
    </lineage>
</organism>
<keyword evidence="7 12" id="KW-1133">Transmembrane helix</keyword>
<evidence type="ECO:0000313" key="15">
    <source>
        <dbReference type="Proteomes" id="UP000807469"/>
    </source>
</evidence>
<keyword evidence="15" id="KW-1185">Reference proteome</keyword>
<dbReference type="GO" id="GO:0012505">
    <property type="term" value="C:endomembrane system"/>
    <property type="evidence" value="ECO:0007669"/>
    <property type="project" value="UniProtKB-SubCell"/>
</dbReference>
<sequence>MSLAKIPLAILFALAFKRTITPPNPPASDKEMFVKGGLNKSWYLVHVPVWAPRLQYLASLAETVTILALHYPNHPYSKVIISALTFRGGNVASLDLSPINLLGGLMMITGSLIRLATYRHLGKFFRFEASIQQDHQLVTGGPYSVVRHPSYTGLLLTHTGWFLWQFGAGSWVRSSGLLNTIPGKAVVSTFAGLVILGTLYLTLGRMGAEDKALQKTFGKQWDEWASHVRYMVIPGIW</sequence>
<evidence type="ECO:0000256" key="4">
    <source>
        <dbReference type="ARBA" id="ARBA00022691"/>
    </source>
</evidence>
<accession>A0A9P6CXV0</accession>
<dbReference type="Proteomes" id="UP000807469">
    <property type="component" value="Unassembled WGS sequence"/>
</dbReference>
<keyword evidence="6" id="KW-0256">Endoplasmic reticulum</keyword>
<keyword evidence="9 12" id="KW-0472">Membrane</keyword>
<evidence type="ECO:0000256" key="3">
    <source>
        <dbReference type="ARBA" id="ARBA00022603"/>
    </source>
</evidence>
<evidence type="ECO:0000256" key="5">
    <source>
        <dbReference type="ARBA" id="ARBA00022692"/>
    </source>
</evidence>
<name>A0A9P6CXV0_9AGAR</name>
<dbReference type="GO" id="GO:0008168">
    <property type="term" value="F:methyltransferase activity"/>
    <property type="evidence" value="ECO:0007669"/>
    <property type="project" value="UniProtKB-KW"/>
</dbReference>
<evidence type="ECO:0000256" key="7">
    <source>
        <dbReference type="ARBA" id="ARBA00022989"/>
    </source>
</evidence>
<keyword evidence="8" id="KW-0443">Lipid metabolism</keyword>
<keyword evidence="13" id="KW-0732">Signal</keyword>
<dbReference type="PANTHER" id="PTHR12714:SF9">
    <property type="entry name" value="PROTEIN-S-ISOPRENYLCYSTEINE O-METHYLTRANSFERASE"/>
    <property type="match status" value="1"/>
</dbReference>
<evidence type="ECO:0000256" key="8">
    <source>
        <dbReference type="ARBA" id="ARBA00023098"/>
    </source>
</evidence>
<evidence type="ECO:0000256" key="11">
    <source>
        <dbReference type="ARBA" id="ARBA00023264"/>
    </source>
</evidence>
<dbReference type="GO" id="GO:0032259">
    <property type="term" value="P:methylation"/>
    <property type="evidence" value="ECO:0007669"/>
    <property type="project" value="UniProtKB-KW"/>
</dbReference>
<comment type="subcellular location">
    <subcellularLocation>
        <location evidence="1">Endomembrane system</location>
        <topology evidence="1">Multi-pass membrane protein</topology>
    </subcellularLocation>
</comment>
<proteinExistence type="predicted"/>
<evidence type="ECO:0000313" key="14">
    <source>
        <dbReference type="EMBL" id="KAF9476905.1"/>
    </source>
</evidence>
<keyword evidence="2" id="KW-0444">Lipid biosynthesis</keyword>
<feature type="transmembrane region" description="Helical" evidence="12">
    <location>
        <begin position="185"/>
        <end position="203"/>
    </location>
</feature>
<gene>
    <name evidence="14" type="ORF">BDN70DRAFT_881825</name>
</gene>
<dbReference type="Gene3D" id="1.20.120.1630">
    <property type="match status" value="1"/>
</dbReference>
<evidence type="ECO:0000256" key="10">
    <source>
        <dbReference type="ARBA" id="ARBA00023209"/>
    </source>
</evidence>
<evidence type="ECO:0000256" key="9">
    <source>
        <dbReference type="ARBA" id="ARBA00023136"/>
    </source>
</evidence>
<dbReference type="Pfam" id="PF04191">
    <property type="entry name" value="PEMT"/>
    <property type="match status" value="1"/>
</dbReference>
<dbReference type="EMBL" id="MU155278">
    <property type="protein sequence ID" value="KAF9476905.1"/>
    <property type="molecule type" value="Genomic_DNA"/>
</dbReference>
<keyword evidence="11" id="KW-1208">Phospholipid metabolism</keyword>